<gene>
    <name evidence="3" type="ORF">N0F65_006083</name>
</gene>
<dbReference type="SUPFAM" id="SSF46565">
    <property type="entry name" value="Chaperone J-domain"/>
    <property type="match status" value="1"/>
</dbReference>
<dbReference type="PROSITE" id="PS50076">
    <property type="entry name" value="DNAJ_2"/>
    <property type="match status" value="1"/>
</dbReference>
<dbReference type="EMBL" id="DAKRPA010000198">
    <property type="protein sequence ID" value="DAZ95597.1"/>
    <property type="molecule type" value="Genomic_DNA"/>
</dbReference>
<feature type="region of interest" description="Disordered" evidence="1">
    <location>
        <begin position="230"/>
        <end position="314"/>
    </location>
</feature>
<protein>
    <recommendedName>
        <fullName evidence="2">J domain-containing protein</fullName>
    </recommendedName>
</protein>
<feature type="compositionally biased region" description="Pro residues" evidence="1">
    <location>
        <begin position="303"/>
        <end position="314"/>
    </location>
</feature>
<dbReference type="GO" id="GO:0005789">
    <property type="term" value="C:endoplasmic reticulum membrane"/>
    <property type="evidence" value="ECO:0007669"/>
    <property type="project" value="TreeGrafter"/>
</dbReference>
<evidence type="ECO:0000259" key="2">
    <source>
        <dbReference type="PROSITE" id="PS50076"/>
    </source>
</evidence>
<dbReference type="CDD" id="cd06257">
    <property type="entry name" value="DnaJ"/>
    <property type="match status" value="1"/>
</dbReference>
<dbReference type="InterPro" id="IPR036869">
    <property type="entry name" value="J_dom_sf"/>
</dbReference>
<dbReference type="AlphaFoldDB" id="A0AAV2YLV9"/>
<accession>A0AAV2YLV9</accession>
<feature type="compositionally biased region" description="Polar residues" evidence="1">
    <location>
        <begin position="237"/>
        <end position="246"/>
    </location>
</feature>
<evidence type="ECO:0000313" key="4">
    <source>
        <dbReference type="Proteomes" id="UP001146120"/>
    </source>
</evidence>
<feature type="region of interest" description="Disordered" evidence="1">
    <location>
        <begin position="163"/>
        <end position="190"/>
    </location>
</feature>
<sequence>MSATMASTKFTEKELAMHREYMKKYQMHSSDLTKTPIKYKDHYQVLGLERSATHSEIRQAYRKLALKYHPDRNGSREAEEQWDGVPQAYAVLSNPNDRMEYDATLTTRDALVEFYKTYNPAKLDNATIQTIIDGWYGREVELFQMLNAKYEIAPHQGTNKSLERAAASLPEERARSISRDNLASDANDKSALPRTWHDSVASAFCCRGAFSRLFGATYYEVDTKSPGFSNIRGVSETPGQSMQSPAPTAKAPESVLKTKKSSESNSDDDIASVATTADDEVEWTDGAGSRNADCESTRAAKPPVAPPTPSAVGA</sequence>
<proteinExistence type="predicted"/>
<organism evidence="3 4">
    <name type="scientific">Lagenidium giganteum</name>
    <dbReference type="NCBI Taxonomy" id="4803"/>
    <lineage>
        <taxon>Eukaryota</taxon>
        <taxon>Sar</taxon>
        <taxon>Stramenopiles</taxon>
        <taxon>Oomycota</taxon>
        <taxon>Peronosporomycetes</taxon>
        <taxon>Pythiales</taxon>
        <taxon>Pythiaceae</taxon>
    </lineage>
</organism>
<evidence type="ECO:0000256" key="1">
    <source>
        <dbReference type="SAM" id="MobiDB-lite"/>
    </source>
</evidence>
<dbReference type="Proteomes" id="UP001146120">
    <property type="component" value="Unassembled WGS sequence"/>
</dbReference>
<feature type="domain" description="J" evidence="2">
    <location>
        <begin position="41"/>
        <end position="105"/>
    </location>
</feature>
<dbReference type="Gene3D" id="1.10.287.110">
    <property type="entry name" value="DnaJ domain"/>
    <property type="match status" value="1"/>
</dbReference>
<dbReference type="PANTHER" id="PTHR43908:SF3">
    <property type="entry name" value="AT29763P-RELATED"/>
    <property type="match status" value="1"/>
</dbReference>
<dbReference type="GO" id="GO:0030544">
    <property type="term" value="F:Hsp70 protein binding"/>
    <property type="evidence" value="ECO:0007669"/>
    <property type="project" value="TreeGrafter"/>
</dbReference>
<dbReference type="PANTHER" id="PTHR43908">
    <property type="entry name" value="AT29763P-RELATED"/>
    <property type="match status" value="1"/>
</dbReference>
<dbReference type="InterPro" id="IPR001623">
    <property type="entry name" value="DnaJ_domain"/>
</dbReference>
<dbReference type="Pfam" id="PF00226">
    <property type="entry name" value="DnaJ"/>
    <property type="match status" value="1"/>
</dbReference>
<evidence type="ECO:0000313" key="3">
    <source>
        <dbReference type="EMBL" id="DAZ95597.1"/>
    </source>
</evidence>
<name>A0AAV2YLV9_9STRA</name>
<reference evidence="3" key="1">
    <citation type="submission" date="2022-11" db="EMBL/GenBank/DDBJ databases">
        <authorList>
            <person name="Morgan W.R."/>
            <person name="Tartar A."/>
        </authorList>
    </citation>
    <scope>NUCLEOTIDE SEQUENCE</scope>
    <source>
        <strain evidence="3">ARSEF 373</strain>
    </source>
</reference>
<dbReference type="InterPro" id="IPR051100">
    <property type="entry name" value="DnaJ_subfamily_B/C"/>
</dbReference>
<dbReference type="GO" id="GO:0071218">
    <property type="term" value="P:cellular response to misfolded protein"/>
    <property type="evidence" value="ECO:0007669"/>
    <property type="project" value="TreeGrafter"/>
</dbReference>
<dbReference type="PRINTS" id="PR00625">
    <property type="entry name" value="JDOMAIN"/>
</dbReference>
<reference evidence="3" key="2">
    <citation type="journal article" date="2023" name="Microbiol Resour">
        <title>Decontamination and Annotation of the Draft Genome Sequence of the Oomycete Lagenidium giganteum ARSEF 373.</title>
        <authorList>
            <person name="Morgan W.R."/>
            <person name="Tartar A."/>
        </authorList>
    </citation>
    <scope>NUCLEOTIDE SEQUENCE</scope>
    <source>
        <strain evidence="3">ARSEF 373</strain>
    </source>
</reference>
<keyword evidence="4" id="KW-1185">Reference proteome</keyword>
<comment type="caution">
    <text evidence="3">The sequence shown here is derived from an EMBL/GenBank/DDBJ whole genome shotgun (WGS) entry which is preliminary data.</text>
</comment>
<dbReference type="SMART" id="SM00271">
    <property type="entry name" value="DnaJ"/>
    <property type="match status" value="1"/>
</dbReference>